<reference evidence="9" key="1">
    <citation type="submission" date="2021-06" db="EMBL/GenBank/DDBJ databases">
        <title>Bradyrhizobium sp. S2-20-1 Genome sequencing.</title>
        <authorList>
            <person name="Jin L."/>
        </authorList>
    </citation>
    <scope>NUCLEOTIDE SEQUENCE</scope>
    <source>
        <strain evidence="9">S2-20-1</strain>
    </source>
</reference>
<dbReference type="Pfam" id="PF00015">
    <property type="entry name" value="MCPsignal"/>
    <property type="match status" value="1"/>
</dbReference>
<dbReference type="InterPro" id="IPR000727">
    <property type="entry name" value="T_SNARE_dom"/>
</dbReference>
<dbReference type="SUPFAM" id="SSF46458">
    <property type="entry name" value="Globin-like"/>
    <property type="match status" value="1"/>
</dbReference>
<feature type="domain" description="T-SNARE coiled-coil homology" evidence="8">
    <location>
        <begin position="345"/>
        <end position="407"/>
    </location>
</feature>
<comment type="similarity">
    <text evidence="4">Belongs to the methyl-accepting chemotaxis (MCP) protein family.</text>
</comment>
<evidence type="ECO:0000259" key="7">
    <source>
        <dbReference type="PROSITE" id="PS50111"/>
    </source>
</evidence>
<keyword evidence="2" id="KW-0472">Membrane</keyword>
<dbReference type="SMART" id="SM00283">
    <property type="entry name" value="MA"/>
    <property type="match status" value="1"/>
</dbReference>
<dbReference type="GO" id="GO:0004888">
    <property type="term" value="F:transmembrane signaling receptor activity"/>
    <property type="evidence" value="ECO:0007669"/>
    <property type="project" value="InterPro"/>
</dbReference>
<keyword evidence="3 5" id="KW-0807">Transducer</keyword>
<evidence type="ECO:0000256" key="3">
    <source>
        <dbReference type="ARBA" id="ARBA00023224"/>
    </source>
</evidence>
<dbReference type="GO" id="GO:0020037">
    <property type="term" value="F:heme binding"/>
    <property type="evidence" value="ECO:0007669"/>
    <property type="project" value="InterPro"/>
</dbReference>
<dbReference type="SUPFAM" id="SSF58104">
    <property type="entry name" value="Methyl-accepting chemotaxis protein (MCP) signaling domain"/>
    <property type="match status" value="1"/>
</dbReference>
<feature type="region of interest" description="Disordered" evidence="6">
    <location>
        <begin position="249"/>
        <end position="269"/>
    </location>
</feature>
<evidence type="ECO:0000313" key="9">
    <source>
        <dbReference type="EMBL" id="QWG12953.1"/>
    </source>
</evidence>
<sequence length="449" mass="47733">MSGGSTIQERLRFNMIDQATIAILREAKPFILSELPLILDAFYDHVGKFAETAKFFRNRDHMMHAKKMQMQHWAIIMDARFDEAYESSVTEIGEAHNKLGLEPRWYIGGYNALVSGLVNAIADHMPVQRFDRKGARKKANLQTAVIKAAMLDMDIAIAVYTEAGRRDRRSILERLASDFEKTIGGVVNIVASAATELQTAAQTLTSSANEAATQSVAVDAASKDASSNVQSVAAATEQLTGSIREISRQVNESARTSSEAARDADQTAEKMRRLSEGAQRIGTVIDLINNIAGQTNLLALNATIEAARAGEAGRGFAVVAAEVKSLAEQTAKATAEIAGQVGDIQGATAESVDAIGTITGVIKTMNDISTAIAAAVEQQGSATNEISRSVQLAAKSTGEVSVNISRITQSSGETGAAASQVLTAASELSCQSEQLRAEVDKFLVTVRAA</sequence>
<dbReference type="InterPro" id="IPR009050">
    <property type="entry name" value="Globin-like_sf"/>
</dbReference>
<organism evidence="9 10">
    <name type="scientific">Bradyrhizobium sediminis</name>
    <dbReference type="NCBI Taxonomy" id="2840469"/>
    <lineage>
        <taxon>Bacteria</taxon>
        <taxon>Pseudomonadati</taxon>
        <taxon>Pseudomonadota</taxon>
        <taxon>Alphaproteobacteria</taxon>
        <taxon>Hyphomicrobiales</taxon>
        <taxon>Nitrobacteraceae</taxon>
        <taxon>Bradyrhizobium</taxon>
    </lineage>
</organism>
<proteinExistence type="inferred from homology"/>
<dbReference type="InterPro" id="IPR012292">
    <property type="entry name" value="Globin/Proto"/>
</dbReference>
<name>A0A975ND75_9BRAD</name>
<dbReference type="Pfam" id="PF11563">
    <property type="entry name" value="Protoglobin"/>
    <property type="match status" value="1"/>
</dbReference>
<dbReference type="CDD" id="cd01068">
    <property type="entry name" value="globin_sensor"/>
    <property type="match status" value="1"/>
</dbReference>
<dbReference type="PANTHER" id="PTHR32089">
    <property type="entry name" value="METHYL-ACCEPTING CHEMOTAXIS PROTEIN MCPB"/>
    <property type="match status" value="1"/>
</dbReference>
<feature type="compositionally biased region" description="Basic and acidic residues" evidence="6">
    <location>
        <begin position="260"/>
        <end position="269"/>
    </location>
</feature>
<accession>A0A975ND75</accession>
<keyword evidence="2" id="KW-1003">Cell membrane</keyword>
<dbReference type="InterPro" id="IPR039379">
    <property type="entry name" value="Protoglobin_sensor_dom"/>
</dbReference>
<evidence type="ECO:0000256" key="6">
    <source>
        <dbReference type="SAM" id="MobiDB-lite"/>
    </source>
</evidence>
<dbReference type="GO" id="GO:0006935">
    <property type="term" value="P:chemotaxis"/>
    <property type="evidence" value="ECO:0007669"/>
    <property type="project" value="InterPro"/>
</dbReference>
<feature type="compositionally biased region" description="Polar residues" evidence="6">
    <location>
        <begin position="249"/>
        <end position="259"/>
    </location>
</feature>
<dbReference type="PROSITE" id="PS50192">
    <property type="entry name" value="T_SNARE"/>
    <property type="match status" value="1"/>
</dbReference>
<dbReference type="InterPro" id="IPR044398">
    <property type="entry name" value="Globin-sensor_dom"/>
</dbReference>
<dbReference type="Proteomes" id="UP000680839">
    <property type="component" value="Chromosome"/>
</dbReference>
<dbReference type="GO" id="GO:0005886">
    <property type="term" value="C:plasma membrane"/>
    <property type="evidence" value="ECO:0007669"/>
    <property type="project" value="UniProtKB-SubCell"/>
</dbReference>
<keyword evidence="2" id="KW-0997">Cell inner membrane</keyword>
<dbReference type="AlphaFoldDB" id="A0A975ND75"/>
<gene>
    <name evidence="9" type="ORF">KMZ29_25285</name>
</gene>
<protein>
    <submittedName>
        <fullName evidence="9">Globin-coupled sensor protein</fullName>
    </submittedName>
</protein>
<dbReference type="Gene3D" id="1.10.490.10">
    <property type="entry name" value="Globins"/>
    <property type="match status" value="1"/>
</dbReference>
<dbReference type="InterPro" id="IPR004089">
    <property type="entry name" value="MCPsignal_dom"/>
</dbReference>
<dbReference type="PRINTS" id="PR00260">
    <property type="entry name" value="CHEMTRNSDUCR"/>
</dbReference>
<dbReference type="Gene3D" id="1.10.287.950">
    <property type="entry name" value="Methyl-accepting chemotaxis protein"/>
    <property type="match status" value="1"/>
</dbReference>
<evidence type="ECO:0000256" key="1">
    <source>
        <dbReference type="ARBA" id="ARBA00004429"/>
    </source>
</evidence>
<evidence type="ECO:0000313" key="10">
    <source>
        <dbReference type="Proteomes" id="UP000680839"/>
    </source>
</evidence>
<dbReference type="PANTHER" id="PTHR32089:SF112">
    <property type="entry name" value="LYSOZYME-LIKE PROTEIN-RELATED"/>
    <property type="match status" value="1"/>
</dbReference>
<dbReference type="InterPro" id="IPR004090">
    <property type="entry name" value="Chemotax_Me-accpt_rcpt"/>
</dbReference>
<dbReference type="EMBL" id="CP076134">
    <property type="protein sequence ID" value="QWG12953.1"/>
    <property type="molecule type" value="Genomic_DNA"/>
</dbReference>
<evidence type="ECO:0000259" key="8">
    <source>
        <dbReference type="PROSITE" id="PS50192"/>
    </source>
</evidence>
<comment type="subcellular location">
    <subcellularLocation>
        <location evidence="1">Cell inner membrane</location>
        <topology evidence="1">Multi-pass membrane protein</topology>
    </subcellularLocation>
</comment>
<dbReference type="GO" id="GO:0019825">
    <property type="term" value="F:oxygen binding"/>
    <property type="evidence" value="ECO:0007669"/>
    <property type="project" value="InterPro"/>
</dbReference>
<dbReference type="GO" id="GO:0007165">
    <property type="term" value="P:signal transduction"/>
    <property type="evidence" value="ECO:0007669"/>
    <property type="project" value="UniProtKB-KW"/>
</dbReference>
<evidence type="ECO:0000256" key="2">
    <source>
        <dbReference type="ARBA" id="ARBA00022519"/>
    </source>
</evidence>
<evidence type="ECO:0000256" key="4">
    <source>
        <dbReference type="ARBA" id="ARBA00029447"/>
    </source>
</evidence>
<evidence type="ECO:0000256" key="5">
    <source>
        <dbReference type="PROSITE-ProRule" id="PRU00284"/>
    </source>
</evidence>
<dbReference type="PROSITE" id="PS50111">
    <property type="entry name" value="CHEMOTAXIS_TRANSDUC_2"/>
    <property type="match status" value="1"/>
</dbReference>
<feature type="domain" description="Methyl-accepting transducer" evidence="7">
    <location>
        <begin position="193"/>
        <end position="429"/>
    </location>
</feature>